<protein>
    <submittedName>
        <fullName evidence="1">Uncharacterized protein</fullName>
    </submittedName>
</protein>
<evidence type="ECO:0000313" key="1">
    <source>
        <dbReference type="EMBL" id="KAH9480758.1"/>
    </source>
</evidence>
<reference evidence="1" key="1">
    <citation type="submission" date="2021-10" db="EMBL/GenBank/DDBJ databases">
        <title>Psilocybe cubensis genome.</title>
        <authorList>
            <person name="Mckernan K.J."/>
            <person name="Crawford S."/>
            <person name="Trippe A."/>
            <person name="Kane L.T."/>
            <person name="Mclaughlin S."/>
        </authorList>
    </citation>
    <scope>NUCLEOTIDE SEQUENCE</scope>
    <source>
        <strain evidence="1">MGC-MH-2018</strain>
    </source>
</reference>
<accession>A0ACB8GYP3</accession>
<dbReference type="EMBL" id="JAFIQS020000006">
    <property type="protein sequence ID" value="KAH9480758.1"/>
    <property type="molecule type" value="Genomic_DNA"/>
</dbReference>
<gene>
    <name evidence="1" type="ORF">JR316_0007358</name>
</gene>
<organism evidence="1 2">
    <name type="scientific">Psilocybe cubensis</name>
    <name type="common">Psychedelic mushroom</name>
    <name type="synonym">Stropharia cubensis</name>
    <dbReference type="NCBI Taxonomy" id="181762"/>
    <lineage>
        <taxon>Eukaryota</taxon>
        <taxon>Fungi</taxon>
        <taxon>Dikarya</taxon>
        <taxon>Basidiomycota</taxon>
        <taxon>Agaricomycotina</taxon>
        <taxon>Agaricomycetes</taxon>
        <taxon>Agaricomycetidae</taxon>
        <taxon>Agaricales</taxon>
        <taxon>Agaricineae</taxon>
        <taxon>Strophariaceae</taxon>
        <taxon>Psilocybe</taxon>
    </lineage>
</organism>
<keyword evidence="2" id="KW-1185">Reference proteome</keyword>
<dbReference type="Proteomes" id="UP000664032">
    <property type="component" value="Unassembled WGS sequence"/>
</dbReference>
<comment type="caution">
    <text evidence="1">The sequence shown here is derived from an EMBL/GenBank/DDBJ whole genome shotgun (WGS) entry which is preliminary data.</text>
</comment>
<evidence type="ECO:0000313" key="2">
    <source>
        <dbReference type="Proteomes" id="UP000664032"/>
    </source>
</evidence>
<sequence>MNYLRSEKTSLLCLSPELVTAIAEEMQVADIKQLRLTCSTIADYLVPLVFRTIKLTVYGNKCQWGVERIEALASGTHPACHASRALIIGPLCPGKPLDRSYLFTFGYKTQTISNHASESNVNEPLEIAIAREKVASHLFNAITSCRGVRAVKWTPNAGDEQIMHQITMNSLKNLPSLRRLHIRFQDFDVPLEIDSLRSLTELIISIKKCSSERLNTILDNVAKAVGQNPALVSIELDVREQESRDQEVVPLQHFKRFLKYYSTANEPMRLRHLKLTSFNLLLDQISISHLRHLTSLNLRNIKCKNGVWEPFIEAGICLTEISVDWASQSFCNYLASYTGLKKLSLMAYNFSTVEDSDTMAILFYEIGLDNHAQSLEDVKIVPMSEGLWCFGSHNYKSIAQLTNLRHLEMNVLSYDVRNNGETQANGTQKITENNAVKHIVDLAVLCMASIETICLDYSPPPRGTGRMCGTGVFRQHRFVLKQLVMQAFIMERRRNDKLNVGIRRDNSE</sequence>
<name>A0ACB8GYP3_PSICU</name>
<proteinExistence type="predicted"/>